<accession>A0A6I4T0M3</accession>
<evidence type="ECO:0000256" key="2">
    <source>
        <dbReference type="ARBA" id="ARBA00022964"/>
    </source>
</evidence>
<dbReference type="GO" id="GO:0016020">
    <property type="term" value="C:membrane"/>
    <property type="evidence" value="ECO:0007669"/>
    <property type="project" value="TreeGrafter"/>
</dbReference>
<name>A0A6I4T0M3_9SPHN</name>
<sequence length="213" mass="23912">MAGRSLIGDDKIVPAEVVPGLAALQPHWQAIRDELEPLLAAREAIPSLGDISPDHKRIAPGQHWKSYFFKGYGFRSDENLAQCPLTAELIEQVPGLVVAFFSIMEPGTHVPRHRGLTKAWLNCHLPLRVPKGPGRCEIDVGGTMCQWREGEWLVFDETNEHEVWNESEELRAVLFLQVRRPMTRVGRAAAGLLFQAIRHSPFVQDVKQEIGAR</sequence>
<dbReference type="AlphaFoldDB" id="A0A6I4T0M3"/>
<evidence type="ECO:0000313" key="5">
    <source>
        <dbReference type="EMBL" id="MXO61149.1"/>
    </source>
</evidence>
<gene>
    <name evidence="5" type="ORF">GRI89_16520</name>
</gene>
<keyword evidence="2" id="KW-0223">Dioxygenase</keyword>
<dbReference type="Pfam" id="PF05118">
    <property type="entry name" value="Asp_Arg_Hydrox"/>
    <property type="match status" value="1"/>
</dbReference>
<dbReference type="Gene3D" id="2.60.120.330">
    <property type="entry name" value="B-lactam Antibiotic, Isopenicillin N Synthase, Chain"/>
    <property type="match status" value="1"/>
</dbReference>
<dbReference type="PANTHER" id="PTHR46332">
    <property type="entry name" value="ASPARTATE BETA-HYDROXYLASE DOMAIN-CONTAINING PROTEIN 2"/>
    <property type="match status" value="1"/>
</dbReference>
<evidence type="ECO:0000256" key="3">
    <source>
        <dbReference type="ARBA" id="ARBA00023002"/>
    </source>
</evidence>
<dbReference type="GO" id="GO:0051213">
    <property type="term" value="F:dioxygenase activity"/>
    <property type="evidence" value="ECO:0007669"/>
    <property type="project" value="UniProtKB-KW"/>
</dbReference>
<dbReference type="OrthoDB" id="21665at2"/>
<keyword evidence="3" id="KW-0560">Oxidoreductase</keyword>
<evidence type="ECO:0000313" key="6">
    <source>
        <dbReference type="Proteomes" id="UP000433652"/>
    </source>
</evidence>
<dbReference type="Proteomes" id="UP000433652">
    <property type="component" value="Unassembled WGS sequence"/>
</dbReference>
<dbReference type="InterPro" id="IPR007803">
    <property type="entry name" value="Asp/Arg/Pro-Hydrxlase"/>
</dbReference>
<evidence type="ECO:0000259" key="4">
    <source>
        <dbReference type="Pfam" id="PF05118"/>
    </source>
</evidence>
<dbReference type="InterPro" id="IPR027443">
    <property type="entry name" value="IPNS-like_sf"/>
</dbReference>
<dbReference type="PANTHER" id="PTHR46332:SF5">
    <property type="entry name" value="ASPARTATE BETA-HYDROXYLASE DOMAIN CONTAINING 2"/>
    <property type="match status" value="1"/>
</dbReference>
<proteinExistence type="inferred from homology"/>
<organism evidence="5 6">
    <name type="scientific">Croceibacterium salegens</name>
    <dbReference type="NCBI Taxonomy" id="1737568"/>
    <lineage>
        <taxon>Bacteria</taxon>
        <taxon>Pseudomonadati</taxon>
        <taxon>Pseudomonadota</taxon>
        <taxon>Alphaproteobacteria</taxon>
        <taxon>Sphingomonadales</taxon>
        <taxon>Erythrobacteraceae</taxon>
        <taxon>Croceibacterium</taxon>
    </lineage>
</organism>
<dbReference type="InterPro" id="IPR051821">
    <property type="entry name" value="Asp/Asn_beta-hydroxylase"/>
</dbReference>
<reference evidence="5 6" key="1">
    <citation type="submission" date="2019-12" db="EMBL/GenBank/DDBJ databases">
        <title>Genomic-based taxomic classification of the family Erythrobacteraceae.</title>
        <authorList>
            <person name="Xu L."/>
        </authorList>
    </citation>
    <scope>NUCLEOTIDE SEQUENCE [LARGE SCALE GENOMIC DNA]</scope>
    <source>
        <strain evidence="5 6">MCCC 1K01500</strain>
    </source>
</reference>
<protein>
    <submittedName>
        <fullName evidence="5">Aspartyl/asparaginyl beta-hydroxylase domain-containing protein</fullName>
    </submittedName>
</protein>
<comment type="similarity">
    <text evidence="1">Belongs to the aspartyl/asparaginyl beta-hydroxylase family.</text>
</comment>
<keyword evidence="6" id="KW-1185">Reference proteome</keyword>
<feature type="domain" description="Aspartyl/asparaginy/proline hydroxylase" evidence="4">
    <location>
        <begin position="27"/>
        <end position="181"/>
    </location>
</feature>
<comment type="caution">
    <text evidence="5">The sequence shown here is derived from an EMBL/GenBank/DDBJ whole genome shotgun (WGS) entry which is preliminary data.</text>
</comment>
<dbReference type="EMBL" id="WTYM01000059">
    <property type="protein sequence ID" value="MXO61149.1"/>
    <property type="molecule type" value="Genomic_DNA"/>
</dbReference>
<dbReference type="SUPFAM" id="SSF51197">
    <property type="entry name" value="Clavaminate synthase-like"/>
    <property type="match status" value="1"/>
</dbReference>
<evidence type="ECO:0000256" key="1">
    <source>
        <dbReference type="ARBA" id="ARBA00007730"/>
    </source>
</evidence>